<keyword evidence="1" id="KW-0472">Membrane</keyword>
<dbReference type="OrthoDB" id="9811471at2"/>
<evidence type="ECO:0000313" key="4">
    <source>
        <dbReference type="Proteomes" id="UP000199403"/>
    </source>
</evidence>
<sequence>MIFNKKNNRRDFIRSSFVLFGKGGLGLMASPIMPTSRKNDSVSYYQPNRVVDEVTAASVVQLAQMIREKEISSVALVNAVYRRMEEVNPAINAVVLTCKERALQDAEKADRMLAAGRTMGALHGVPMTIKDSLETAGVVSTGGTLGRKDFMPAEDATIVARLRAQGAILLGKTNTPEFTLSGTTANLIYGMTSNPYKEGYSPGGSSGGAGAIVAAGGSPFDIGSDFGGSIRGPAHFNGIAGIKPTTGLVPRTGHIVDYGGLFDAYQVLGPMARYVEDLKLILPIIMGPDQRDAAIHPVPWTDPDSVRIADLRYAWFVEHGSTKECSEETKKAINGAVAALEGVGIRLKEDAPVSQFQEAEQVRQELFTADGRAWVNRLAEKFGTKQTHPLLRLADPSNAIPSGEFTALVEKLDACRSKLLQWMQAYDILICPVHFDGAAPNPAVFERSASSPEAYGYMGIFNLTGWPAAVVRAGTSKDGLPIGVQIVGQPFQDHKVLAVAQYLEDELGGWQMPAM</sequence>
<dbReference type="Proteomes" id="UP000199403">
    <property type="component" value="Unassembled WGS sequence"/>
</dbReference>
<evidence type="ECO:0000256" key="1">
    <source>
        <dbReference type="SAM" id="Phobius"/>
    </source>
</evidence>
<organism evidence="3 4">
    <name type="scientific">Cyclobacterium xiamenense</name>
    <dbReference type="NCBI Taxonomy" id="1297121"/>
    <lineage>
        <taxon>Bacteria</taxon>
        <taxon>Pseudomonadati</taxon>
        <taxon>Bacteroidota</taxon>
        <taxon>Cytophagia</taxon>
        <taxon>Cytophagales</taxon>
        <taxon>Cyclobacteriaceae</taxon>
        <taxon>Cyclobacterium</taxon>
    </lineage>
</organism>
<keyword evidence="4" id="KW-1185">Reference proteome</keyword>
<dbReference type="EMBL" id="FNZH01000002">
    <property type="protein sequence ID" value="SEJ12676.1"/>
    <property type="molecule type" value="Genomic_DNA"/>
</dbReference>
<dbReference type="SUPFAM" id="SSF75304">
    <property type="entry name" value="Amidase signature (AS) enzymes"/>
    <property type="match status" value="1"/>
</dbReference>
<evidence type="ECO:0000313" key="3">
    <source>
        <dbReference type="EMBL" id="SEJ12676.1"/>
    </source>
</evidence>
<dbReference type="Gene3D" id="3.90.1300.10">
    <property type="entry name" value="Amidase signature (AS) domain"/>
    <property type="match status" value="1"/>
</dbReference>
<proteinExistence type="predicted"/>
<dbReference type="PANTHER" id="PTHR43372:SF4">
    <property type="entry name" value="FATTY-ACID AMIDE HYDROLASE 2"/>
    <property type="match status" value="1"/>
</dbReference>
<reference evidence="4" key="1">
    <citation type="submission" date="2016-10" db="EMBL/GenBank/DDBJ databases">
        <authorList>
            <person name="Varghese N."/>
            <person name="Submissions S."/>
        </authorList>
    </citation>
    <scope>NUCLEOTIDE SEQUENCE [LARGE SCALE GENOMIC DNA]</scope>
    <source>
        <strain evidence="4">IBRC-M 10761</strain>
    </source>
</reference>
<name>A0A1H6WAF9_9BACT</name>
<dbReference type="STRING" id="1416801.SAMN05192553_102523"/>
<dbReference type="Pfam" id="PF01425">
    <property type="entry name" value="Amidase"/>
    <property type="match status" value="1"/>
</dbReference>
<dbReference type="AlphaFoldDB" id="A0A1H6WAF9"/>
<gene>
    <name evidence="3" type="ORF">SAMN05192553_102523</name>
</gene>
<dbReference type="PIRSF" id="PIRSF001221">
    <property type="entry name" value="Amidase_fungi"/>
    <property type="match status" value="1"/>
</dbReference>
<dbReference type="InterPro" id="IPR023631">
    <property type="entry name" value="Amidase_dom"/>
</dbReference>
<dbReference type="InterPro" id="IPR052739">
    <property type="entry name" value="FAAH2"/>
</dbReference>
<keyword evidence="1" id="KW-1133">Transmembrane helix</keyword>
<keyword evidence="1" id="KW-0812">Transmembrane</keyword>
<dbReference type="RefSeq" id="WP_092171541.1">
    <property type="nucleotide sequence ID" value="NZ_FNZH01000002.1"/>
</dbReference>
<evidence type="ECO:0000259" key="2">
    <source>
        <dbReference type="Pfam" id="PF01425"/>
    </source>
</evidence>
<dbReference type="GO" id="GO:0012505">
    <property type="term" value="C:endomembrane system"/>
    <property type="evidence" value="ECO:0007669"/>
    <property type="project" value="TreeGrafter"/>
</dbReference>
<feature type="transmembrane region" description="Helical" evidence="1">
    <location>
        <begin position="12"/>
        <end position="33"/>
    </location>
</feature>
<feature type="domain" description="Amidase" evidence="2">
    <location>
        <begin position="76"/>
        <end position="497"/>
    </location>
</feature>
<protein>
    <submittedName>
        <fullName evidence="3">Amidase</fullName>
    </submittedName>
</protein>
<accession>A0A1H6WAF9</accession>
<dbReference type="InterPro" id="IPR036928">
    <property type="entry name" value="AS_sf"/>
</dbReference>
<dbReference type="PANTHER" id="PTHR43372">
    <property type="entry name" value="FATTY-ACID AMIDE HYDROLASE"/>
    <property type="match status" value="1"/>
</dbReference>